<keyword evidence="3" id="KW-1185">Reference proteome</keyword>
<dbReference type="InterPro" id="IPR002372">
    <property type="entry name" value="PQQ_rpt_dom"/>
</dbReference>
<dbReference type="EMBL" id="JAGKQQ010000001">
    <property type="protein sequence ID" value="MBP3960315.1"/>
    <property type="molecule type" value="Genomic_DNA"/>
</dbReference>
<dbReference type="Pfam" id="PF13360">
    <property type="entry name" value="PQQ_2"/>
    <property type="match status" value="1"/>
</dbReference>
<dbReference type="InterPro" id="IPR011047">
    <property type="entry name" value="Quinoprotein_ADH-like_sf"/>
</dbReference>
<comment type="caution">
    <text evidence="2">The sequence shown here is derived from an EMBL/GenBank/DDBJ whole genome shotgun (WGS) entry which is preliminary data.</text>
</comment>
<accession>A0ABS5C379</accession>
<name>A0ABS5C379_9BACT</name>
<feature type="domain" description="Pyrrolo-quinoline quinone repeat" evidence="1">
    <location>
        <begin position="249"/>
        <end position="302"/>
    </location>
</feature>
<evidence type="ECO:0000259" key="1">
    <source>
        <dbReference type="Pfam" id="PF13360"/>
    </source>
</evidence>
<reference evidence="2 3" key="1">
    <citation type="submission" date="2021-04" db="EMBL/GenBank/DDBJ databases">
        <authorList>
            <person name="Ivanova A."/>
        </authorList>
    </citation>
    <scope>NUCLEOTIDE SEQUENCE [LARGE SCALE GENOMIC DNA]</scope>
    <source>
        <strain evidence="2 3">G18</strain>
    </source>
</reference>
<dbReference type="SUPFAM" id="SSF50998">
    <property type="entry name" value="Quinoprotein alcohol dehydrogenase-like"/>
    <property type="match status" value="1"/>
</dbReference>
<dbReference type="Gene3D" id="2.130.10.10">
    <property type="entry name" value="YVTN repeat-like/Quinoprotein amine dehydrogenase"/>
    <property type="match status" value="2"/>
</dbReference>
<evidence type="ECO:0000313" key="2">
    <source>
        <dbReference type="EMBL" id="MBP3960315.1"/>
    </source>
</evidence>
<dbReference type="PANTHER" id="PTHR34512:SF30">
    <property type="entry name" value="OUTER MEMBRANE PROTEIN ASSEMBLY FACTOR BAMB"/>
    <property type="match status" value="1"/>
</dbReference>
<gene>
    <name evidence="2" type="ORF">J8F10_34235</name>
</gene>
<dbReference type="PANTHER" id="PTHR34512">
    <property type="entry name" value="CELL SURFACE PROTEIN"/>
    <property type="match status" value="1"/>
</dbReference>
<dbReference type="InterPro" id="IPR015943">
    <property type="entry name" value="WD40/YVTN_repeat-like_dom_sf"/>
</dbReference>
<proteinExistence type="predicted"/>
<organism evidence="2 3">
    <name type="scientific">Gemmata palustris</name>
    <dbReference type="NCBI Taxonomy" id="2822762"/>
    <lineage>
        <taxon>Bacteria</taxon>
        <taxon>Pseudomonadati</taxon>
        <taxon>Planctomycetota</taxon>
        <taxon>Planctomycetia</taxon>
        <taxon>Gemmatales</taxon>
        <taxon>Gemmataceae</taxon>
        <taxon>Gemmata</taxon>
    </lineage>
</organism>
<protein>
    <submittedName>
        <fullName evidence="2">PQQ-binding-like beta-propeller repeat protein</fullName>
    </submittedName>
</protein>
<evidence type="ECO:0000313" key="3">
    <source>
        <dbReference type="Proteomes" id="UP000676565"/>
    </source>
</evidence>
<sequence length="349" mass="37218">MVYVQVGQDKAEIQSRPFANAIPAADVNAKSDVKRVEVPAGDTVSHNGKVFLSTARELLVIDTECRIDWRFVLPGKADNGEQLLGAVGFHDGKVYLASRNESKGSTAEKTGRVYMLDVATGRQTGFDIVRGGFGDQPKFSSRAGVVYAISATGVIRYNAVEQRQSWTTKLTSTEPHPAADVDYLFATLANGFGAVHGARETVLLGSSQATAPATPFGTVRAHGLLAPTRNAANVCSLVLFKYDVLENRSQVWRLPVKDAITTAPVIHGDSVYFVSGAVVYRVSAATGAVCWKQTVSLNANESLTDLALVDGELRASGGGVLVRVADRVDPKPQQIFNFGGGFGTLWGSK</sequence>
<dbReference type="Proteomes" id="UP000676565">
    <property type="component" value="Unassembled WGS sequence"/>
</dbReference>